<proteinExistence type="predicted"/>
<protein>
    <recommendedName>
        <fullName evidence="1">DUF7730 domain-containing protein</fullName>
    </recommendedName>
</protein>
<evidence type="ECO:0000259" key="1">
    <source>
        <dbReference type="Pfam" id="PF24864"/>
    </source>
</evidence>
<organism evidence="2 3">
    <name type="scientific">Trematosphaeria pertusa</name>
    <dbReference type="NCBI Taxonomy" id="390896"/>
    <lineage>
        <taxon>Eukaryota</taxon>
        <taxon>Fungi</taxon>
        <taxon>Dikarya</taxon>
        <taxon>Ascomycota</taxon>
        <taxon>Pezizomycotina</taxon>
        <taxon>Dothideomycetes</taxon>
        <taxon>Pleosporomycetidae</taxon>
        <taxon>Pleosporales</taxon>
        <taxon>Massarineae</taxon>
        <taxon>Trematosphaeriaceae</taxon>
        <taxon>Trematosphaeria</taxon>
    </lineage>
</organism>
<reference evidence="2" key="1">
    <citation type="journal article" date="2020" name="Stud. Mycol.">
        <title>101 Dothideomycetes genomes: a test case for predicting lifestyles and emergence of pathogens.</title>
        <authorList>
            <person name="Haridas S."/>
            <person name="Albert R."/>
            <person name="Binder M."/>
            <person name="Bloem J."/>
            <person name="Labutti K."/>
            <person name="Salamov A."/>
            <person name="Andreopoulos B."/>
            <person name="Baker S."/>
            <person name="Barry K."/>
            <person name="Bills G."/>
            <person name="Bluhm B."/>
            <person name="Cannon C."/>
            <person name="Castanera R."/>
            <person name="Culley D."/>
            <person name="Daum C."/>
            <person name="Ezra D."/>
            <person name="Gonzalez J."/>
            <person name="Henrissat B."/>
            <person name="Kuo A."/>
            <person name="Liang C."/>
            <person name="Lipzen A."/>
            <person name="Lutzoni F."/>
            <person name="Magnuson J."/>
            <person name="Mondo S."/>
            <person name="Nolan M."/>
            <person name="Ohm R."/>
            <person name="Pangilinan J."/>
            <person name="Park H.-J."/>
            <person name="Ramirez L."/>
            <person name="Alfaro M."/>
            <person name="Sun H."/>
            <person name="Tritt A."/>
            <person name="Yoshinaga Y."/>
            <person name="Zwiers L.-H."/>
            <person name="Turgeon B."/>
            <person name="Goodwin S."/>
            <person name="Spatafora J."/>
            <person name="Crous P."/>
            <person name="Grigoriev I."/>
        </authorList>
    </citation>
    <scope>NUCLEOTIDE SEQUENCE</scope>
    <source>
        <strain evidence="2">CBS 122368</strain>
    </source>
</reference>
<sequence>MAQTSTLGVVSLGLDEKKLVCSHDQHTPGSASDLELFLPLLRTCRQIYSEAIETLYSNNSLHITACICYEDGFSDRCLTRPFLPKRLQQVRNLHIVWRMPSSWFSVVIFHHFWLHMWPVLQQITGLRELHTQIQGSRSRLSRPYWFEDEAEILEPVKTVTRPEKFVVVLPFRVCSTQMDFGESKCVFRLPDDA</sequence>
<dbReference type="GeneID" id="54586421"/>
<dbReference type="RefSeq" id="XP_033685959.1">
    <property type="nucleotide sequence ID" value="XM_033833091.1"/>
</dbReference>
<dbReference type="PANTHER" id="PTHR38790">
    <property type="entry name" value="2EXR DOMAIN-CONTAINING PROTEIN-RELATED"/>
    <property type="match status" value="1"/>
</dbReference>
<evidence type="ECO:0000313" key="3">
    <source>
        <dbReference type="Proteomes" id="UP000800094"/>
    </source>
</evidence>
<dbReference type="EMBL" id="ML987193">
    <property type="protein sequence ID" value="KAF2250955.1"/>
    <property type="molecule type" value="Genomic_DNA"/>
</dbReference>
<dbReference type="InterPro" id="IPR056632">
    <property type="entry name" value="DUF7730"/>
</dbReference>
<dbReference type="PANTHER" id="PTHR38790:SF9">
    <property type="entry name" value="F-BOX DOMAIN-CONTAINING PROTEIN"/>
    <property type="match status" value="1"/>
</dbReference>
<evidence type="ECO:0000313" key="2">
    <source>
        <dbReference type="EMBL" id="KAF2250955.1"/>
    </source>
</evidence>
<gene>
    <name evidence="2" type="ORF">BU26DRAFT_562918</name>
</gene>
<dbReference type="Proteomes" id="UP000800094">
    <property type="component" value="Unassembled WGS sequence"/>
</dbReference>
<accession>A0A6A6IK29</accession>
<dbReference type="Pfam" id="PF24864">
    <property type="entry name" value="DUF7730"/>
    <property type="match status" value="1"/>
</dbReference>
<feature type="domain" description="DUF7730" evidence="1">
    <location>
        <begin position="18"/>
        <end position="190"/>
    </location>
</feature>
<dbReference type="AlphaFoldDB" id="A0A6A6IK29"/>
<keyword evidence="3" id="KW-1185">Reference proteome</keyword>
<name>A0A6A6IK29_9PLEO</name>
<dbReference type="OrthoDB" id="4757095at2759"/>